<dbReference type="RefSeq" id="XP_019017784.1">
    <property type="nucleotide sequence ID" value="XM_019164281.1"/>
</dbReference>
<feature type="compositionally biased region" description="Polar residues" evidence="9">
    <location>
        <begin position="1"/>
        <end position="12"/>
    </location>
</feature>
<feature type="compositionally biased region" description="Low complexity" evidence="9">
    <location>
        <begin position="21"/>
        <end position="44"/>
    </location>
</feature>
<dbReference type="GeneID" id="30180968"/>
<evidence type="ECO:0000256" key="10">
    <source>
        <dbReference type="SAM" id="Phobius"/>
    </source>
</evidence>
<comment type="subcellular location">
    <subcellularLocation>
        <location evidence="7">Endomembrane system</location>
        <topology evidence="7">Single-pass type IV membrane protein</topology>
    </subcellularLocation>
</comment>
<evidence type="ECO:0000313" key="12">
    <source>
        <dbReference type="EMBL" id="ODQ46671.1"/>
    </source>
</evidence>
<dbReference type="PANTHER" id="PTHR21136:SF168">
    <property type="entry name" value="VESICLE-ASSOCIATED MEMBRANE PROTEIN 9"/>
    <property type="match status" value="1"/>
</dbReference>
<dbReference type="GO" id="GO:0016020">
    <property type="term" value="C:membrane"/>
    <property type="evidence" value="ECO:0007669"/>
    <property type="project" value="InterPro"/>
</dbReference>
<dbReference type="InterPro" id="IPR042855">
    <property type="entry name" value="V_SNARE_CC"/>
</dbReference>
<keyword evidence="6 10" id="KW-0472">Membrane</keyword>
<protein>
    <recommendedName>
        <fullName evidence="11">V-SNARE coiled-coil homology domain-containing protein</fullName>
    </recommendedName>
</protein>
<dbReference type="GO" id="GO:0012505">
    <property type="term" value="C:endomembrane system"/>
    <property type="evidence" value="ECO:0007669"/>
    <property type="project" value="UniProtKB-SubCell"/>
</dbReference>
<dbReference type="PROSITE" id="PS50892">
    <property type="entry name" value="V_SNARE"/>
    <property type="match status" value="1"/>
</dbReference>
<dbReference type="AlphaFoldDB" id="A0A1E3NKM6"/>
<dbReference type="InterPro" id="IPR001388">
    <property type="entry name" value="Synaptobrevin-like"/>
</dbReference>
<comment type="similarity">
    <text evidence="1">Belongs to the synaptobrevin family.</text>
</comment>
<dbReference type="OrthoDB" id="190375at2759"/>
<keyword evidence="3 10" id="KW-0812">Transmembrane</keyword>
<evidence type="ECO:0000256" key="3">
    <source>
        <dbReference type="ARBA" id="ARBA00022692"/>
    </source>
</evidence>
<feature type="region of interest" description="Disordered" evidence="9">
    <location>
        <begin position="1"/>
        <end position="45"/>
    </location>
</feature>
<keyword evidence="5 10" id="KW-1133">Transmembrane helix</keyword>
<dbReference type="GO" id="GO:0015031">
    <property type="term" value="P:protein transport"/>
    <property type="evidence" value="ECO:0007669"/>
    <property type="project" value="UniProtKB-KW"/>
</dbReference>
<evidence type="ECO:0000256" key="4">
    <source>
        <dbReference type="ARBA" id="ARBA00022927"/>
    </source>
</evidence>
<accession>A0A1E3NKM6</accession>
<keyword evidence="2" id="KW-0813">Transport</keyword>
<dbReference type="EMBL" id="KV454003">
    <property type="protein sequence ID" value="ODQ46671.1"/>
    <property type="molecule type" value="Genomic_DNA"/>
</dbReference>
<name>A0A1E3NKM6_9ASCO</name>
<reference evidence="12 13" key="1">
    <citation type="journal article" date="2016" name="Proc. Natl. Acad. Sci. U.S.A.">
        <title>Comparative genomics of biotechnologically important yeasts.</title>
        <authorList>
            <person name="Riley R."/>
            <person name="Haridas S."/>
            <person name="Wolfe K.H."/>
            <person name="Lopes M.R."/>
            <person name="Hittinger C.T."/>
            <person name="Goeker M."/>
            <person name="Salamov A.A."/>
            <person name="Wisecaver J.H."/>
            <person name="Long T.M."/>
            <person name="Calvey C.H."/>
            <person name="Aerts A.L."/>
            <person name="Barry K.W."/>
            <person name="Choi C."/>
            <person name="Clum A."/>
            <person name="Coughlan A.Y."/>
            <person name="Deshpande S."/>
            <person name="Douglass A.P."/>
            <person name="Hanson S.J."/>
            <person name="Klenk H.-P."/>
            <person name="LaButti K.M."/>
            <person name="Lapidus A."/>
            <person name="Lindquist E.A."/>
            <person name="Lipzen A.M."/>
            <person name="Meier-Kolthoff J.P."/>
            <person name="Ohm R.A."/>
            <person name="Otillar R.P."/>
            <person name="Pangilinan J.L."/>
            <person name="Peng Y."/>
            <person name="Rokas A."/>
            <person name="Rosa C.A."/>
            <person name="Scheuner C."/>
            <person name="Sibirny A.A."/>
            <person name="Slot J.C."/>
            <person name="Stielow J.B."/>
            <person name="Sun H."/>
            <person name="Kurtzman C.P."/>
            <person name="Blackwell M."/>
            <person name="Grigoriev I.V."/>
            <person name="Jeffries T.W."/>
        </authorList>
    </citation>
    <scope>NUCLEOTIDE SEQUENCE [LARGE SCALE GENOMIC DNA]</scope>
    <source>
        <strain evidence="12 13">NRRL Y-2026</strain>
    </source>
</reference>
<sequence length="300" mass="34270">MSTEPLIGNSNFEEGKGGGTNVSNTTNNNSNNKNDNNGPLNNGNEKMQFDEGVNIIHCCLSINSTTIYTYDNPNILHRANLNYVEAITQNLGEINEVQEDRMDHINLNQSIRINKKNINLMIYYKKNIMENNDLITIVILCGDKLMSSFVHNLLEKLMNEYVNEYYTNNRRFEFKLRIKEIINQEEGHLIRLVENYGSVEGEIAQVRELMNENIDKILQRGENLDTLISKTSNLNTSSSSFRRRTTSVKRKMIWSNVKFVVIVTLIALLVGYILLGLECGLPFYSKCLHPKKPSQPSVDA</sequence>
<dbReference type="Proteomes" id="UP000094455">
    <property type="component" value="Unassembled WGS sequence"/>
</dbReference>
<evidence type="ECO:0000256" key="9">
    <source>
        <dbReference type="SAM" id="MobiDB-lite"/>
    </source>
</evidence>
<evidence type="ECO:0000256" key="1">
    <source>
        <dbReference type="ARBA" id="ARBA00008025"/>
    </source>
</evidence>
<evidence type="ECO:0000256" key="5">
    <source>
        <dbReference type="ARBA" id="ARBA00022989"/>
    </source>
</evidence>
<dbReference type="GO" id="GO:0005737">
    <property type="term" value="C:cytoplasm"/>
    <property type="evidence" value="ECO:0007669"/>
    <property type="project" value="UniProtKB-ARBA"/>
</dbReference>
<gene>
    <name evidence="12" type="ORF">PICMEDRAFT_72720</name>
</gene>
<feature type="transmembrane region" description="Helical" evidence="10">
    <location>
        <begin position="252"/>
        <end position="275"/>
    </location>
</feature>
<organism evidence="12 13">
    <name type="scientific">Pichia membranifaciens NRRL Y-2026</name>
    <dbReference type="NCBI Taxonomy" id="763406"/>
    <lineage>
        <taxon>Eukaryota</taxon>
        <taxon>Fungi</taxon>
        <taxon>Dikarya</taxon>
        <taxon>Ascomycota</taxon>
        <taxon>Saccharomycotina</taxon>
        <taxon>Pichiomycetes</taxon>
        <taxon>Pichiales</taxon>
        <taxon>Pichiaceae</taxon>
        <taxon>Pichia</taxon>
    </lineage>
</organism>
<dbReference type="Pfam" id="PF00957">
    <property type="entry name" value="Synaptobrevin"/>
    <property type="match status" value="1"/>
</dbReference>
<dbReference type="SUPFAM" id="SSF58038">
    <property type="entry name" value="SNARE fusion complex"/>
    <property type="match status" value="1"/>
</dbReference>
<dbReference type="Gene3D" id="1.20.5.110">
    <property type="match status" value="1"/>
</dbReference>
<evidence type="ECO:0000313" key="13">
    <source>
        <dbReference type="Proteomes" id="UP000094455"/>
    </source>
</evidence>
<keyword evidence="8" id="KW-0175">Coiled coil</keyword>
<evidence type="ECO:0000256" key="8">
    <source>
        <dbReference type="PROSITE-ProRule" id="PRU00290"/>
    </source>
</evidence>
<evidence type="ECO:0000256" key="2">
    <source>
        <dbReference type="ARBA" id="ARBA00022448"/>
    </source>
</evidence>
<dbReference type="STRING" id="763406.A0A1E3NKM6"/>
<evidence type="ECO:0000256" key="7">
    <source>
        <dbReference type="ARBA" id="ARBA00046280"/>
    </source>
</evidence>
<dbReference type="CDD" id="cd15843">
    <property type="entry name" value="R-SNARE"/>
    <property type="match status" value="1"/>
</dbReference>
<dbReference type="PRINTS" id="PR00219">
    <property type="entry name" value="SYNAPTOBREVN"/>
</dbReference>
<dbReference type="GO" id="GO:0016192">
    <property type="term" value="P:vesicle-mediated transport"/>
    <property type="evidence" value="ECO:0007669"/>
    <property type="project" value="InterPro"/>
</dbReference>
<dbReference type="FunFam" id="1.20.5.110:FF:000004">
    <property type="entry name" value="Vesicle-associated membrane protein 7"/>
    <property type="match status" value="1"/>
</dbReference>
<dbReference type="PANTHER" id="PTHR21136">
    <property type="entry name" value="SNARE PROTEINS"/>
    <property type="match status" value="1"/>
</dbReference>
<evidence type="ECO:0000259" key="11">
    <source>
        <dbReference type="PROSITE" id="PS50892"/>
    </source>
</evidence>
<keyword evidence="4" id="KW-0653">Protein transport</keyword>
<dbReference type="InterPro" id="IPR051097">
    <property type="entry name" value="Synaptobrevin-like_transport"/>
</dbReference>
<keyword evidence="13" id="KW-1185">Reference proteome</keyword>
<evidence type="ECO:0000256" key="6">
    <source>
        <dbReference type="ARBA" id="ARBA00023136"/>
    </source>
</evidence>
<feature type="domain" description="V-SNARE coiled-coil homology" evidence="11">
    <location>
        <begin position="195"/>
        <end position="255"/>
    </location>
</feature>
<proteinExistence type="inferred from homology"/>